<reference evidence="5 6" key="1">
    <citation type="submission" date="2015-12" db="EMBL/GenBank/DDBJ databases">
        <title>Draft genome sequence of Streptomyces silvensis ATCC 53525, a producer of novel hormone antagonists.</title>
        <authorList>
            <person name="Johnston C.W."/>
            <person name="Li Y."/>
            <person name="Magarvey N.A."/>
        </authorList>
    </citation>
    <scope>NUCLEOTIDE SEQUENCE [LARGE SCALE GENOMIC DNA]</scope>
    <source>
        <strain evidence="5 6">ATCC 53525</strain>
    </source>
</reference>
<dbReference type="PRINTS" id="PR00038">
    <property type="entry name" value="HTHLUXR"/>
</dbReference>
<name>A0A0W7X6E3_9ACTN</name>
<feature type="domain" description="HTH luxR-type" evidence="4">
    <location>
        <begin position="2"/>
        <end position="67"/>
    </location>
</feature>
<dbReference type="PANTHER" id="PTHR44688:SF16">
    <property type="entry name" value="DNA-BINDING TRANSCRIPTIONAL ACTIVATOR DEVR_DOSR"/>
    <property type="match status" value="1"/>
</dbReference>
<evidence type="ECO:0000259" key="4">
    <source>
        <dbReference type="PROSITE" id="PS50043"/>
    </source>
</evidence>
<dbReference type="InterPro" id="IPR036388">
    <property type="entry name" value="WH-like_DNA-bd_sf"/>
</dbReference>
<dbReference type="EMBL" id="LOCL01000031">
    <property type="protein sequence ID" value="KUF18324.1"/>
    <property type="molecule type" value="Genomic_DNA"/>
</dbReference>
<keyword evidence="6" id="KW-1185">Reference proteome</keyword>
<keyword evidence="2" id="KW-0238">DNA-binding</keyword>
<dbReference type="Gene3D" id="1.10.10.10">
    <property type="entry name" value="Winged helix-like DNA-binding domain superfamily/Winged helix DNA-binding domain"/>
    <property type="match status" value="1"/>
</dbReference>
<dbReference type="GO" id="GO:0006355">
    <property type="term" value="P:regulation of DNA-templated transcription"/>
    <property type="evidence" value="ECO:0007669"/>
    <property type="project" value="InterPro"/>
</dbReference>
<dbReference type="AlphaFoldDB" id="A0A0W7X6E3"/>
<evidence type="ECO:0000313" key="5">
    <source>
        <dbReference type="EMBL" id="KUF18324.1"/>
    </source>
</evidence>
<keyword evidence="3" id="KW-0804">Transcription</keyword>
<evidence type="ECO:0000256" key="3">
    <source>
        <dbReference type="ARBA" id="ARBA00023163"/>
    </source>
</evidence>
<evidence type="ECO:0000256" key="1">
    <source>
        <dbReference type="ARBA" id="ARBA00023015"/>
    </source>
</evidence>
<dbReference type="InterPro" id="IPR000792">
    <property type="entry name" value="Tscrpt_reg_LuxR_C"/>
</dbReference>
<dbReference type="SMART" id="SM00421">
    <property type="entry name" value="HTH_LUXR"/>
    <property type="match status" value="1"/>
</dbReference>
<organism evidence="5 6">
    <name type="scientific">Streptomyces silvensis</name>
    <dbReference type="NCBI Taxonomy" id="1765722"/>
    <lineage>
        <taxon>Bacteria</taxon>
        <taxon>Bacillati</taxon>
        <taxon>Actinomycetota</taxon>
        <taxon>Actinomycetes</taxon>
        <taxon>Kitasatosporales</taxon>
        <taxon>Streptomycetaceae</taxon>
        <taxon>Streptomyces</taxon>
    </lineage>
</organism>
<dbReference type="PROSITE" id="PS50043">
    <property type="entry name" value="HTH_LUXR_2"/>
    <property type="match status" value="1"/>
</dbReference>
<evidence type="ECO:0000256" key="2">
    <source>
        <dbReference type="ARBA" id="ARBA00023125"/>
    </source>
</evidence>
<protein>
    <recommendedName>
        <fullName evidence="4">HTH luxR-type domain-containing protein</fullName>
    </recommendedName>
</protein>
<dbReference type="Proteomes" id="UP000054804">
    <property type="component" value="Unassembled WGS sequence"/>
</dbReference>
<gene>
    <name evidence="5" type="ORF">AT728_25175</name>
</gene>
<evidence type="ECO:0000313" key="6">
    <source>
        <dbReference type="Proteomes" id="UP000054804"/>
    </source>
</evidence>
<dbReference type="InterPro" id="IPR016032">
    <property type="entry name" value="Sig_transdc_resp-reg_C-effctor"/>
</dbReference>
<comment type="caution">
    <text evidence="5">The sequence shown here is derived from an EMBL/GenBank/DDBJ whole genome shotgun (WGS) entry which is preliminary data.</text>
</comment>
<dbReference type="GO" id="GO:0003677">
    <property type="term" value="F:DNA binding"/>
    <property type="evidence" value="ECO:0007669"/>
    <property type="project" value="UniProtKB-KW"/>
</dbReference>
<dbReference type="PANTHER" id="PTHR44688">
    <property type="entry name" value="DNA-BINDING TRANSCRIPTIONAL ACTIVATOR DEVR_DOSR"/>
    <property type="match status" value="1"/>
</dbReference>
<sequence>MPVAPVEALTERELIVLRRLQDDISLRRIADGLFISHNTVKSHARTLYRKLGAHSRPEALRHGRAAGLI</sequence>
<accession>A0A0W7X6E3</accession>
<dbReference type="CDD" id="cd06170">
    <property type="entry name" value="LuxR_C_like"/>
    <property type="match status" value="1"/>
</dbReference>
<dbReference type="Pfam" id="PF00196">
    <property type="entry name" value="GerE"/>
    <property type="match status" value="1"/>
</dbReference>
<keyword evidence="1" id="KW-0805">Transcription regulation</keyword>
<dbReference type="STRING" id="1765722.AT728_25175"/>
<proteinExistence type="predicted"/>
<dbReference type="SUPFAM" id="SSF46894">
    <property type="entry name" value="C-terminal effector domain of the bipartite response regulators"/>
    <property type="match status" value="1"/>
</dbReference>